<reference evidence="13" key="1">
    <citation type="submission" date="2017-01" db="EMBL/GenBank/DDBJ databases">
        <title>Comparative genomics of anhydrobiosis in the tardigrade Hypsibius dujardini.</title>
        <authorList>
            <person name="Yoshida Y."/>
            <person name="Koutsovoulos G."/>
            <person name="Laetsch D."/>
            <person name="Stevens L."/>
            <person name="Kumar S."/>
            <person name="Horikawa D."/>
            <person name="Ishino K."/>
            <person name="Komine S."/>
            <person name="Tomita M."/>
            <person name="Blaxter M."/>
            <person name="Arakawa K."/>
        </authorList>
    </citation>
    <scope>NUCLEOTIDE SEQUENCE [LARGE SCALE GENOMIC DNA]</scope>
    <source>
        <strain evidence="13">Z151</strain>
    </source>
</reference>
<name>A0A1W0WFW0_HYPEX</name>
<evidence type="ECO:0000256" key="3">
    <source>
        <dbReference type="ARBA" id="ARBA00010088"/>
    </source>
</evidence>
<evidence type="ECO:0000256" key="6">
    <source>
        <dbReference type="ARBA" id="ARBA00022670"/>
    </source>
</evidence>
<organism evidence="12 13">
    <name type="scientific">Hypsibius exemplaris</name>
    <name type="common">Freshwater tardigrade</name>
    <dbReference type="NCBI Taxonomy" id="2072580"/>
    <lineage>
        <taxon>Eukaryota</taxon>
        <taxon>Metazoa</taxon>
        <taxon>Ecdysozoa</taxon>
        <taxon>Tardigrada</taxon>
        <taxon>Eutardigrada</taxon>
        <taxon>Parachela</taxon>
        <taxon>Hypsibioidea</taxon>
        <taxon>Hypsibiidae</taxon>
        <taxon>Hypsibius</taxon>
    </lineage>
</organism>
<dbReference type="InterPro" id="IPR002410">
    <property type="entry name" value="Peptidase_S33"/>
</dbReference>
<keyword evidence="7 8" id="KW-0378">Hydrolase</keyword>
<evidence type="ECO:0000256" key="1">
    <source>
        <dbReference type="ARBA" id="ARBA00001585"/>
    </source>
</evidence>
<protein>
    <recommendedName>
        <fullName evidence="8 10">Proline iminopeptidase</fullName>
        <shortName evidence="8">PIP</shortName>
        <ecNumber evidence="8 10">3.4.11.5</ecNumber>
    </recommendedName>
    <alternativeName>
        <fullName evidence="8">Prolyl aminopeptidase</fullName>
    </alternativeName>
</protein>
<dbReference type="PANTHER" id="PTHR43722:SF1">
    <property type="entry name" value="PROLINE IMINOPEPTIDASE"/>
    <property type="match status" value="1"/>
</dbReference>
<dbReference type="SUPFAM" id="SSF53474">
    <property type="entry name" value="alpha/beta-Hydrolases"/>
    <property type="match status" value="1"/>
</dbReference>
<dbReference type="PRINTS" id="PR00793">
    <property type="entry name" value="PROAMNOPTASE"/>
</dbReference>
<evidence type="ECO:0000259" key="11">
    <source>
        <dbReference type="Pfam" id="PF00561"/>
    </source>
</evidence>
<dbReference type="GO" id="GO:0006508">
    <property type="term" value="P:proteolysis"/>
    <property type="evidence" value="ECO:0007669"/>
    <property type="project" value="UniProtKB-KW"/>
</dbReference>
<dbReference type="Gene3D" id="3.40.50.1820">
    <property type="entry name" value="alpha/beta hydrolase"/>
    <property type="match status" value="1"/>
</dbReference>
<keyword evidence="5 8" id="KW-0963">Cytoplasm</keyword>
<dbReference type="PIRSF" id="PIRSF006431">
    <property type="entry name" value="Pept_S33"/>
    <property type="match status" value="1"/>
</dbReference>
<evidence type="ECO:0000256" key="4">
    <source>
        <dbReference type="ARBA" id="ARBA00022438"/>
    </source>
</evidence>
<dbReference type="GO" id="GO:0004177">
    <property type="term" value="F:aminopeptidase activity"/>
    <property type="evidence" value="ECO:0007669"/>
    <property type="project" value="UniProtKB-UniRule"/>
</dbReference>
<gene>
    <name evidence="12" type="ORF">BV898_11743</name>
</gene>
<evidence type="ECO:0000256" key="8">
    <source>
        <dbReference type="PIRNR" id="PIRNR006431"/>
    </source>
</evidence>
<keyword evidence="6 8" id="KW-0645">Protease</keyword>
<dbReference type="OrthoDB" id="10249433at2759"/>
<feature type="domain" description="AB hydrolase-1" evidence="11">
    <location>
        <begin position="46"/>
        <end position="312"/>
    </location>
</feature>
<dbReference type="InterPro" id="IPR000073">
    <property type="entry name" value="AB_hydrolase_1"/>
</dbReference>
<evidence type="ECO:0000313" key="13">
    <source>
        <dbReference type="Proteomes" id="UP000192578"/>
    </source>
</evidence>
<comment type="caution">
    <text evidence="12">The sequence shown here is derived from an EMBL/GenBank/DDBJ whole genome shotgun (WGS) entry which is preliminary data.</text>
</comment>
<feature type="active site" evidence="9">
    <location>
        <position position="278"/>
    </location>
</feature>
<dbReference type="PANTHER" id="PTHR43722">
    <property type="entry name" value="PROLINE IMINOPEPTIDASE"/>
    <property type="match status" value="1"/>
</dbReference>
<evidence type="ECO:0000256" key="5">
    <source>
        <dbReference type="ARBA" id="ARBA00022490"/>
    </source>
</evidence>
<evidence type="ECO:0000256" key="10">
    <source>
        <dbReference type="RuleBase" id="RU003421"/>
    </source>
</evidence>
<dbReference type="AlphaFoldDB" id="A0A1W0WFW0"/>
<dbReference type="InterPro" id="IPR005944">
    <property type="entry name" value="Pro_iminopeptidase"/>
</dbReference>
<evidence type="ECO:0000256" key="7">
    <source>
        <dbReference type="ARBA" id="ARBA00022801"/>
    </source>
</evidence>
<dbReference type="GO" id="GO:0005737">
    <property type="term" value="C:cytoplasm"/>
    <property type="evidence" value="ECO:0007669"/>
    <property type="project" value="UniProtKB-SubCell"/>
</dbReference>
<evidence type="ECO:0000313" key="12">
    <source>
        <dbReference type="EMBL" id="OQV14079.1"/>
    </source>
</evidence>
<proteinExistence type="inferred from homology"/>
<keyword evidence="4 8" id="KW-0031">Aminopeptidase</keyword>
<dbReference type="Proteomes" id="UP000192578">
    <property type="component" value="Unassembled WGS sequence"/>
</dbReference>
<sequence length="327" mass="37623">MPVSYGSSGDFSRELYPAIEPYQTGYLKVSDLHELYYEQSGNPEGNPVVYLHGGPGGGTSPRDRRYFDPKVYRIVIFDQRGSGHSKPSAELEHNTTWELVEDIEKLREHLHIERWVVFGGSWGSTLSLAYAETHVKRVKALVLRGIFTLRREELLWYYQEGASYVFPDYWEEFLAPIPKAEQNDLMKAYHKRLTGKDEAAKLECAKAWSKWEMATSRLYCDPDLVKKVDEDEFALQFARIECHYFVNHGFFEEGQILKDVSKIAQANVPCFVVQGRYDVVCPMKSAWDLYRNWPEIDLHVIADAGHSAKEDGISSKLVYATDLFKTL</sequence>
<comment type="catalytic activity">
    <reaction evidence="1 8 10">
        <text>Release of N-terminal proline from a peptide.</text>
        <dbReference type="EC" id="3.4.11.5"/>
    </reaction>
</comment>
<dbReference type="Pfam" id="PF00561">
    <property type="entry name" value="Abhydrolase_1"/>
    <property type="match status" value="1"/>
</dbReference>
<evidence type="ECO:0000256" key="9">
    <source>
        <dbReference type="PIRSR" id="PIRSR006431-1"/>
    </source>
</evidence>
<accession>A0A1W0WFW0</accession>
<dbReference type="InterPro" id="IPR029058">
    <property type="entry name" value="AB_hydrolase_fold"/>
</dbReference>
<keyword evidence="13" id="KW-1185">Reference proteome</keyword>
<feature type="active site" description="Proton donor" evidence="9">
    <location>
        <position position="306"/>
    </location>
</feature>
<comment type="subcellular location">
    <subcellularLocation>
        <location evidence="2 8">Cytoplasm</location>
    </subcellularLocation>
</comment>
<comment type="similarity">
    <text evidence="3 8 10">Belongs to the peptidase S33 family.</text>
</comment>
<dbReference type="EMBL" id="MTYJ01000111">
    <property type="protein sequence ID" value="OQV14079.1"/>
    <property type="molecule type" value="Genomic_DNA"/>
</dbReference>
<evidence type="ECO:0000256" key="2">
    <source>
        <dbReference type="ARBA" id="ARBA00004496"/>
    </source>
</evidence>
<feature type="active site" description="Nucleophile" evidence="9">
    <location>
        <position position="121"/>
    </location>
</feature>
<dbReference type="NCBIfam" id="TIGR01249">
    <property type="entry name" value="pro_imino_pep_1"/>
    <property type="match status" value="1"/>
</dbReference>
<dbReference type="EC" id="3.4.11.5" evidence="8 10"/>